<feature type="domain" description="C2" evidence="2">
    <location>
        <begin position="145"/>
        <end position="272"/>
    </location>
</feature>
<dbReference type="AlphaFoldDB" id="A0A9P1N863"/>
<proteinExistence type="predicted"/>
<dbReference type="Proteomes" id="UP001152747">
    <property type="component" value="Unassembled WGS sequence"/>
</dbReference>
<comment type="caution">
    <text evidence="3">The sequence shown here is derived from an EMBL/GenBank/DDBJ whole genome shotgun (WGS) entry which is preliminary data.</text>
</comment>
<dbReference type="InterPro" id="IPR000008">
    <property type="entry name" value="C2_dom"/>
</dbReference>
<dbReference type="PROSITE" id="PS50004">
    <property type="entry name" value="C2"/>
    <property type="match status" value="2"/>
</dbReference>
<reference evidence="3" key="1">
    <citation type="submission" date="2022-11" db="EMBL/GenBank/DDBJ databases">
        <authorList>
            <person name="Kikuchi T."/>
        </authorList>
    </citation>
    <scope>NUCLEOTIDE SEQUENCE</scope>
    <source>
        <strain evidence="3">PS1010</strain>
    </source>
</reference>
<dbReference type="Pfam" id="PF00168">
    <property type="entry name" value="C2"/>
    <property type="match status" value="2"/>
</dbReference>
<sequence>MNIYDVFDNLVTSQESFLIILCATVIIVVVIVASLLMKTQKQLNWYEQNVLEMGSSPLHVRCTSFNRTNTEETTPFDTKPTLLECFRDSPIPKGDLSNLFMIPKAKKGPRSMFSNLHQNQFDRGLYQFPTQMGDESACSSVTMTTSGSLQLSVSHDVNLNLLTVSVKQGLDLPTRREDDQPNPFMKVSLEIPESKKPNVEHQTKTYMSTSSPQINEDFYFPVTAQQLSTCRLEVMVYDYDQFSVDECVGYCWLTLGRINEQFEHDTPTTFWAEVLPYEDGESKGFGEVLFSLAYLSHAQRLSMNIFKVRNIRCRNEKEGNIALRVTLLSGGEKTLKKKKTSSKKLQRSVQYNECLTFTIPKHTLCDVLLAVELITETGTFGIASRTIARMQVPLSKCKDLWRAIIREEKSQARWYSFEEP</sequence>
<dbReference type="PANTHER" id="PTHR10024:SF376">
    <property type="entry name" value="C2 DOMAIN-CONTAINING PROTEIN"/>
    <property type="match status" value="1"/>
</dbReference>
<dbReference type="InterPro" id="IPR035892">
    <property type="entry name" value="C2_domain_sf"/>
</dbReference>
<keyword evidence="4" id="KW-1185">Reference proteome</keyword>
<dbReference type="GO" id="GO:0001786">
    <property type="term" value="F:phosphatidylserine binding"/>
    <property type="evidence" value="ECO:0007669"/>
    <property type="project" value="TreeGrafter"/>
</dbReference>
<name>A0A9P1N863_9PELO</name>
<gene>
    <name evidence="3" type="ORF">CAMP_LOCUS17343</name>
</gene>
<dbReference type="SMART" id="SM00239">
    <property type="entry name" value="C2"/>
    <property type="match status" value="2"/>
</dbReference>
<organism evidence="3 4">
    <name type="scientific">Caenorhabditis angaria</name>
    <dbReference type="NCBI Taxonomy" id="860376"/>
    <lineage>
        <taxon>Eukaryota</taxon>
        <taxon>Metazoa</taxon>
        <taxon>Ecdysozoa</taxon>
        <taxon>Nematoda</taxon>
        <taxon>Chromadorea</taxon>
        <taxon>Rhabditida</taxon>
        <taxon>Rhabditina</taxon>
        <taxon>Rhabditomorpha</taxon>
        <taxon>Rhabditoidea</taxon>
        <taxon>Rhabditidae</taxon>
        <taxon>Peloderinae</taxon>
        <taxon>Caenorhabditis</taxon>
    </lineage>
</organism>
<dbReference type="GO" id="GO:0005886">
    <property type="term" value="C:plasma membrane"/>
    <property type="evidence" value="ECO:0007669"/>
    <property type="project" value="TreeGrafter"/>
</dbReference>
<dbReference type="GO" id="GO:0005544">
    <property type="term" value="F:calcium-dependent phospholipid binding"/>
    <property type="evidence" value="ECO:0007669"/>
    <property type="project" value="TreeGrafter"/>
</dbReference>
<accession>A0A9P1N863</accession>
<dbReference type="OrthoDB" id="67700at2759"/>
<dbReference type="PANTHER" id="PTHR10024">
    <property type="entry name" value="SYNAPTOTAGMIN"/>
    <property type="match status" value="1"/>
</dbReference>
<evidence type="ECO:0000313" key="3">
    <source>
        <dbReference type="EMBL" id="CAI5454706.1"/>
    </source>
</evidence>
<keyword evidence="1" id="KW-1133">Transmembrane helix</keyword>
<keyword evidence="1" id="KW-0472">Membrane</keyword>
<feature type="transmembrane region" description="Helical" evidence="1">
    <location>
        <begin position="17"/>
        <end position="37"/>
    </location>
</feature>
<evidence type="ECO:0000313" key="4">
    <source>
        <dbReference type="Proteomes" id="UP001152747"/>
    </source>
</evidence>
<dbReference type="GO" id="GO:0005509">
    <property type="term" value="F:calcium ion binding"/>
    <property type="evidence" value="ECO:0007669"/>
    <property type="project" value="TreeGrafter"/>
</dbReference>
<evidence type="ECO:0000259" key="2">
    <source>
        <dbReference type="PROSITE" id="PS50004"/>
    </source>
</evidence>
<feature type="domain" description="C2" evidence="2">
    <location>
        <begin position="284"/>
        <end position="415"/>
    </location>
</feature>
<dbReference type="SUPFAM" id="SSF49562">
    <property type="entry name" value="C2 domain (Calcium/lipid-binding domain, CaLB)"/>
    <property type="match status" value="2"/>
</dbReference>
<dbReference type="Gene3D" id="2.60.40.150">
    <property type="entry name" value="C2 domain"/>
    <property type="match status" value="2"/>
</dbReference>
<dbReference type="GO" id="GO:0017156">
    <property type="term" value="P:calcium-ion regulated exocytosis"/>
    <property type="evidence" value="ECO:0007669"/>
    <property type="project" value="TreeGrafter"/>
</dbReference>
<protein>
    <recommendedName>
        <fullName evidence="2">C2 domain-containing protein</fullName>
    </recommendedName>
</protein>
<dbReference type="GO" id="GO:0000149">
    <property type="term" value="F:SNARE binding"/>
    <property type="evidence" value="ECO:0007669"/>
    <property type="project" value="TreeGrafter"/>
</dbReference>
<dbReference type="EMBL" id="CANHGI010000006">
    <property type="protein sequence ID" value="CAI5454706.1"/>
    <property type="molecule type" value="Genomic_DNA"/>
</dbReference>
<dbReference type="GO" id="GO:0030276">
    <property type="term" value="F:clathrin binding"/>
    <property type="evidence" value="ECO:0007669"/>
    <property type="project" value="TreeGrafter"/>
</dbReference>
<dbReference type="GO" id="GO:0070382">
    <property type="term" value="C:exocytic vesicle"/>
    <property type="evidence" value="ECO:0007669"/>
    <property type="project" value="TreeGrafter"/>
</dbReference>
<evidence type="ECO:0000256" key="1">
    <source>
        <dbReference type="SAM" id="Phobius"/>
    </source>
</evidence>
<keyword evidence="1" id="KW-0812">Transmembrane</keyword>